<protein>
    <submittedName>
        <fullName evidence="2">Uncharacterized protein</fullName>
    </submittedName>
</protein>
<dbReference type="EMBL" id="HBUF01305711">
    <property type="protein sequence ID" value="CAG6692077.1"/>
    <property type="molecule type" value="Transcribed_RNA"/>
</dbReference>
<evidence type="ECO:0000256" key="1">
    <source>
        <dbReference type="SAM" id="MobiDB-lite"/>
    </source>
</evidence>
<accession>A0A8D8TTU3</accession>
<name>A0A8D8TTU3_9HEMI</name>
<dbReference type="AlphaFoldDB" id="A0A8D8TTU3"/>
<sequence>MFHLELKFLKMVPSPSNLHMPSNHSSHSPSLSLFPLCLRLIRWKRSCVGKGWLNPTRSSNQETRKFMKIPCKNERRKGKSVPRERAKPFPSPFNVRLIFILPNKELYIISWR</sequence>
<organism evidence="2">
    <name type="scientific">Cacopsylla melanoneura</name>
    <dbReference type="NCBI Taxonomy" id="428564"/>
    <lineage>
        <taxon>Eukaryota</taxon>
        <taxon>Metazoa</taxon>
        <taxon>Ecdysozoa</taxon>
        <taxon>Arthropoda</taxon>
        <taxon>Hexapoda</taxon>
        <taxon>Insecta</taxon>
        <taxon>Pterygota</taxon>
        <taxon>Neoptera</taxon>
        <taxon>Paraneoptera</taxon>
        <taxon>Hemiptera</taxon>
        <taxon>Sternorrhyncha</taxon>
        <taxon>Psylloidea</taxon>
        <taxon>Psyllidae</taxon>
        <taxon>Psyllinae</taxon>
        <taxon>Cacopsylla</taxon>
    </lineage>
</organism>
<dbReference type="EMBL" id="HBUF01305710">
    <property type="protein sequence ID" value="CAG6692076.1"/>
    <property type="molecule type" value="Transcribed_RNA"/>
</dbReference>
<feature type="region of interest" description="Disordered" evidence="1">
    <location>
        <begin position="59"/>
        <end position="85"/>
    </location>
</feature>
<evidence type="ECO:0000313" key="2">
    <source>
        <dbReference type="EMBL" id="CAG6692077.1"/>
    </source>
</evidence>
<proteinExistence type="predicted"/>
<reference evidence="2" key="1">
    <citation type="submission" date="2021-05" db="EMBL/GenBank/DDBJ databases">
        <authorList>
            <person name="Alioto T."/>
            <person name="Alioto T."/>
            <person name="Gomez Garrido J."/>
        </authorList>
    </citation>
    <scope>NUCLEOTIDE SEQUENCE</scope>
</reference>